<evidence type="ECO:0000313" key="3">
    <source>
        <dbReference type="Proteomes" id="UP000325902"/>
    </source>
</evidence>
<dbReference type="InterPro" id="IPR052895">
    <property type="entry name" value="HetReg/Transcr_Mod"/>
</dbReference>
<feature type="domain" description="Heterokaryon incompatibility" evidence="1">
    <location>
        <begin position="2"/>
        <end position="133"/>
    </location>
</feature>
<dbReference type="Pfam" id="PF06985">
    <property type="entry name" value="HET"/>
    <property type="match status" value="1"/>
</dbReference>
<evidence type="ECO:0000313" key="2">
    <source>
        <dbReference type="EMBL" id="KAB2571509.1"/>
    </source>
</evidence>
<dbReference type="InterPro" id="IPR010730">
    <property type="entry name" value="HET"/>
</dbReference>
<dbReference type="AlphaFoldDB" id="A0A5N5D1F0"/>
<name>A0A5N5D1F0_9PEZI</name>
<organism evidence="2 3">
    <name type="scientific">Lasiodiplodia theobromae</name>
    <dbReference type="NCBI Taxonomy" id="45133"/>
    <lineage>
        <taxon>Eukaryota</taxon>
        <taxon>Fungi</taxon>
        <taxon>Dikarya</taxon>
        <taxon>Ascomycota</taxon>
        <taxon>Pezizomycotina</taxon>
        <taxon>Dothideomycetes</taxon>
        <taxon>Dothideomycetes incertae sedis</taxon>
        <taxon>Botryosphaeriales</taxon>
        <taxon>Botryosphaeriaceae</taxon>
        <taxon>Lasiodiplodia</taxon>
    </lineage>
</organism>
<evidence type="ECO:0000259" key="1">
    <source>
        <dbReference type="Pfam" id="PF06985"/>
    </source>
</evidence>
<sequence length="543" mass="62229">MALRRLRNPHEPRVMWIDAICINQQDDQEKSHQVAMMKDIYHSCQRAILWLGEDWYSKRKRSKPQPTSKPTRNAFSLLKMFARTGHINETPCFAVNAPGTLAMSVEPYFRPHFRELGFILTEDWWKRIWIVQEATVSPRAVFAFASEQLPISVWQRAHAWYEHHTRTCCSQQIIQLRTSPDEQLLNSLAASMQRLGRILSTRADFRQGNELSMMQLRGTFNMQKATDNRDLVFGLLGLVNDWGDIAPVVADYSQSPVQVFSEVALAMIKKSRNVGVLEGGRSPERDDSFPSWLPDWLVSSMDIYNSMSQDPWFVSDISAAANSYFEVPSLTRDHGLLIRSLKFDAVVALSTPIESWEDFIAEIFTWKRLAESFTESGSSRSANTFWNAVLCGQVRTSIVNPEGTGQVADDNGRVGYRKATEADYQQCFLAMSKLEKLLVEGWKDRTIQHHIPFLHEMFVNVHDRRMFITERGGIGLARKEIEVADEVWDLSGGDVPFILRRSSRGSELSACYKVVGECFFDRTGEYQRLRMGWEECSEKIVLV</sequence>
<gene>
    <name evidence="2" type="primary">het-6_17</name>
    <name evidence="2" type="ORF">DBV05_g9808</name>
</gene>
<keyword evidence="3" id="KW-1185">Reference proteome</keyword>
<reference evidence="2 3" key="1">
    <citation type="journal article" date="2019" name="Sci. Rep.">
        <title>A multi-omics analysis of the grapevine pathogen Lasiodiplodia theobromae reveals that temperature affects the expression of virulence- and pathogenicity-related genes.</title>
        <authorList>
            <person name="Felix C."/>
            <person name="Meneses R."/>
            <person name="Goncalves M.F.M."/>
            <person name="Tilleman L."/>
            <person name="Duarte A.S."/>
            <person name="Jorrin-Novo J.V."/>
            <person name="Van de Peer Y."/>
            <person name="Deforce D."/>
            <person name="Van Nieuwerburgh F."/>
            <person name="Esteves A.C."/>
            <person name="Alves A."/>
        </authorList>
    </citation>
    <scope>NUCLEOTIDE SEQUENCE [LARGE SCALE GENOMIC DNA]</scope>
    <source>
        <strain evidence="2 3">LA-SOL3</strain>
    </source>
</reference>
<dbReference type="PANTHER" id="PTHR24148">
    <property type="entry name" value="ANKYRIN REPEAT DOMAIN-CONTAINING PROTEIN 39 HOMOLOG-RELATED"/>
    <property type="match status" value="1"/>
</dbReference>
<dbReference type="EMBL" id="VCHE01000099">
    <property type="protein sequence ID" value="KAB2571509.1"/>
    <property type="molecule type" value="Genomic_DNA"/>
</dbReference>
<proteinExistence type="predicted"/>
<protein>
    <submittedName>
        <fullName evidence="2">Heterokaryon incompatibility protein 6</fullName>
    </submittedName>
</protein>
<comment type="caution">
    <text evidence="2">The sequence shown here is derived from an EMBL/GenBank/DDBJ whole genome shotgun (WGS) entry which is preliminary data.</text>
</comment>
<dbReference type="Proteomes" id="UP000325902">
    <property type="component" value="Unassembled WGS sequence"/>
</dbReference>
<accession>A0A5N5D1F0</accession>
<dbReference type="PANTHER" id="PTHR24148:SF64">
    <property type="entry name" value="HETEROKARYON INCOMPATIBILITY DOMAIN-CONTAINING PROTEIN"/>
    <property type="match status" value="1"/>
</dbReference>
<dbReference type="OrthoDB" id="2157530at2759"/>